<evidence type="ECO:0000313" key="1">
    <source>
        <dbReference type="EMBL" id="MPN48720.1"/>
    </source>
</evidence>
<name>A0A645IC62_9ZZZZ</name>
<accession>A0A645IC62</accession>
<comment type="caution">
    <text evidence="1">The sequence shown here is derived from an EMBL/GenBank/DDBJ whole genome shotgun (WGS) entry which is preliminary data.</text>
</comment>
<dbReference type="AlphaFoldDB" id="A0A645IC62"/>
<gene>
    <name evidence="1" type="ORF">SDC9_196332</name>
</gene>
<reference evidence="1" key="1">
    <citation type="submission" date="2019-08" db="EMBL/GenBank/DDBJ databases">
        <authorList>
            <person name="Kucharzyk K."/>
            <person name="Murdoch R.W."/>
            <person name="Higgins S."/>
            <person name="Loffler F."/>
        </authorList>
    </citation>
    <scope>NUCLEOTIDE SEQUENCE</scope>
</reference>
<organism evidence="1">
    <name type="scientific">bioreactor metagenome</name>
    <dbReference type="NCBI Taxonomy" id="1076179"/>
    <lineage>
        <taxon>unclassified sequences</taxon>
        <taxon>metagenomes</taxon>
        <taxon>ecological metagenomes</taxon>
    </lineage>
</organism>
<sequence>MRFRHDDGQQVGLGEIAIVLRILFGTQHDAFADHIVPLAGLLRNVSTVLKYLDLTR</sequence>
<dbReference type="EMBL" id="VSSQ01111309">
    <property type="protein sequence ID" value="MPN48720.1"/>
    <property type="molecule type" value="Genomic_DNA"/>
</dbReference>
<proteinExistence type="predicted"/>
<protein>
    <submittedName>
        <fullName evidence="1">Uncharacterized protein</fullName>
    </submittedName>
</protein>